<accession>A0A0W0HAN9</accession>
<feature type="domain" description="GmrSD restriction endonucleases N-terminal" evidence="1">
    <location>
        <begin position="16"/>
        <end position="225"/>
    </location>
</feature>
<evidence type="ECO:0000259" key="1">
    <source>
        <dbReference type="Pfam" id="PF03235"/>
    </source>
</evidence>
<dbReference type="InterPro" id="IPR004919">
    <property type="entry name" value="GmrSD_N"/>
</dbReference>
<organism evidence="2 3">
    <name type="scientific">Pseudomonas fluorescens ICMP 11288</name>
    <dbReference type="NCBI Taxonomy" id="1198309"/>
    <lineage>
        <taxon>Bacteria</taxon>
        <taxon>Pseudomonadati</taxon>
        <taxon>Pseudomonadota</taxon>
        <taxon>Gammaproteobacteria</taxon>
        <taxon>Pseudomonadales</taxon>
        <taxon>Pseudomonadaceae</taxon>
        <taxon>Pseudomonas</taxon>
    </lineage>
</organism>
<dbReference type="PANTHER" id="PTHR35149">
    <property type="entry name" value="SLL5132 PROTEIN"/>
    <property type="match status" value="1"/>
</dbReference>
<proteinExistence type="predicted"/>
<reference evidence="2 3" key="1">
    <citation type="submission" date="2015-09" db="EMBL/GenBank/DDBJ databases">
        <title>Genome sequence of ICMP 11288.</title>
        <authorList>
            <person name="Visnovsky S."/>
            <person name="Lu A."/>
            <person name="Panda P."/>
            <person name="Pitman A."/>
        </authorList>
    </citation>
    <scope>NUCLEOTIDE SEQUENCE [LARGE SCALE GENOMIC DNA]</scope>
    <source>
        <strain evidence="2 3">ICMP 11288</strain>
    </source>
</reference>
<comment type="caution">
    <text evidence="2">The sequence shown here is derived from an EMBL/GenBank/DDBJ whole genome shotgun (WGS) entry which is preliminary data.</text>
</comment>
<protein>
    <recommendedName>
        <fullName evidence="1">GmrSD restriction endonucleases N-terminal domain-containing protein</fullName>
    </recommendedName>
</protein>
<name>A0A0W0HAN9_PSEFL</name>
<dbReference type="Pfam" id="PF03235">
    <property type="entry name" value="GmrSD_N"/>
    <property type="match status" value="1"/>
</dbReference>
<dbReference type="RefSeq" id="WP_058422245.1">
    <property type="nucleotide sequence ID" value="NZ_LKEF01000055.1"/>
</dbReference>
<dbReference type="Proteomes" id="UP000054197">
    <property type="component" value="Unassembled WGS sequence"/>
</dbReference>
<dbReference type="EMBL" id="LKEF01000055">
    <property type="protein sequence ID" value="KTB57908.1"/>
    <property type="molecule type" value="Genomic_DNA"/>
</dbReference>
<evidence type="ECO:0000313" key="2">
    <source>
        <dbReference type="EMBL" id="KTB57908.1"/>
    </source>
</evidence>
<sequence length="652" mass="75617">MTTQGFGAQLLTLPTIFSDRLFTIPDYQRGYAWEKKQVDELLKDLDHLMQDGTTLRHYTGTLVLSRPATSLNGEFHVVDGQQRMTTLVIFLYLLRDHLPELCHPAFTELYLRRGNIGNERAVLRLNSDTRSFFERAITDQGGLDSNPVKLEAHQRLLIAKNTISKWLDDKMANGISSEYIKSIVENKLGFLVFAPVEDAETGIMFEVINNRGKPLSELEKVKNYLIYCCVKLSASSLREVIDQDWSEILAALNVANKTSVGDESAFLRYCLVVHFKLNKTDSQHGYEELKKRVNLDGYLTNDISRELVVKKISAFVSFMKTSSVWYQRLYGRDHRGLQTEVVVLLDQIRAQARHASIMPLFLALVIKLKGAGENLQKLLRLLEILNFRVYMARNMTSRNDTGQGDLYWYAAQYYHSGLLGYYSPEQLKVGRKQLETEEEVLEYKLVKFIDWLAADLPFIKSFSLEVDSPDDFYKWRGLRYFLMNYEARLQPRKTIHIDRILLGVSEGKTADYYSVEHLWAIENRNGAGENTRKQDKYQKRRLGNFVLLELRLNIQGHRDDVEIKIPRYCVGLEDEPPTELHQVRKMAVNAKELISEYQSKRRTVNYFHDFHGELNDRQEQRFIKFAQLRWSLKGFIGYAQIRREAGGDVVQD</sequence>
<dbReference type="PANTHER" id="PTHR35149:SF1">
    <property type="entry name" value="DUF5655 DOMAIN-CONTAINING PROTEIN"/>
    <property type="match status" value="1"/>
</dbReference>
<gene>
    <name evidence="2" type="ORF">AO063_20765</name>
</gene>
<evidence type="ECO:0000313" key="3">
    <source>
        <dbReference type="Proteomes" id="UP000054197"/>
    </source>
</evidence>
<dbReference type="AlphaFoldDB" id="A0A0W0HAN9"/>